<keyword evidence="3" id="KW-1185">Reference proteome</keyword>
<dbReference type="KEGG" id="bii:BINDI_0156"/>
<sequence length="467" mass="51906">MKLQAKRLNSHSTYAVLLFLVISILEGTVFLTNVGALTLPDGDMHANASYAMATGQILNLPERSTDKFGNPVKSQHISGDSRYLHNKAMHNALVMDIIGDPMATDPHMANQRLADHLPSTQVTLPDKSFPSRTNQYFPLVYLPQGIGVWVGLHTGLGPYNVWQCGRIANFIFYLFLFGLSIVMIPRGKYLMAVLGSLYPTIFMATSLMSDAMFISVCACFIAYFFSLSTRDRPVTRVQMGILLGLTVCLFLFKTVYVALALLVWALPGSLLTTKRKATFTGLSALIALPIYGLWSSIYQNVPAIVSISDNTHFMFRHPLKVIFTISWNLMEFPKTLMRIGSAVLVPTLFVLAAWLILFMSSRPAPVDQSSPTASVRRYRYIWVSMVAFFCVAFLAYLFPYLTWNDMTVMKNAQAIQGFQGRYLTPILPLLTCICFFPPERTADALPPHNAADTIVGASEAESSSPTR</sequence>
<evidence type="ECO:0000313" key="3">
    <source>
        <dbReference type="Proteomes" id="UP000028569"/>
    </source>
</evidence>
<dbReference type="Pfam" id="PF09913">
    <property type="entry name" value="DUF2142"/>
    <property type="match status" value="1"/>
</dbReference>
<feature type="transmembrane region" description="Helical" evidence="1">
    <location>
        <begin position="237"/>
        <end position="265"/>
    </location>
</feature>
<accession>A0A087VSV7</accession>
<feature type="transmembrane region" description="Helical" evidence="1">
    <location>
        <begin position="380"/>
        <end position="401"/>
    </location>
</feature>
<proteinExistence type="predicted"/>
<feature type="transmembrane region" description="Helical" evidence="1">
    <location>
        <begin position="167"/>
        <end position="185"/>
    </location>
</feature>
<gene>
    <name evidence="2" type="ORF">BINDI_0156</name>
</gene>
<evidence type="ECO:0000313" key="2">
    <source>
        <dbReference type="EMBL" id="AIC91442.1"/>
    </source>
</evidence>
<dbReference type="HOGENOM" id="CLU_607900_0_0_11"/>
<feature type="transmembrane region" description="Helical" evidence="1">
    <location>
        <begin position="12"/>
        <end position="31"/>
    </location>
</feature>
<feature type="transmembrane region" description="Helical" evidence="1">
    <location>
        <begin position="277"/>
        <end position="294"/>
    </location>
</feature>
<dbReference type="EMBL" id="CP006018">
    <property type="protein sequence ID" value="AIC91442.1"/>
    <property type="molecule type" value="Genomic_DNA"/>
</dbReference>
<dbReference type="AlphaFoldDB" id="A0A087VSV7"/>
<evidence type="ECO:0000256" key="1">
    <source>
        <dbReference type="SAM" id="Phobius"/>
    </source>
</evidence>
<feature type="transmembrane region" description="Helical" evidence="1">
    <location>
        <begin position="197"/>
        <end position="225"/>
    </location>
</feature>
<keyword evidence="1" id="KW-0472">Membrane</keyword>
<keyword evidence="1" id="KW-0812">Transmembrane</keyword>
<name>A0A087VSV7_9BIFI</name>
<reference evidence="2 3" key="1">
    <citation type="journal article" date="2014" name="Appl. Environ. Microbiol.">
        <title>Genomic encyclopedia of type strains of the genus Bifidobacterium.</title>
        <authorList>
            <person name="Milani C."/>
            <person name="Lugli G.A."/>
            <person name="Duranti S."/>
            <person name="Turroni F."/>
            <person name="Bottacini F."/>
            <person name="Mangifesta M."/>
            <person name="Sanchez B."/>
            <person name="Viappiani A."/>
            <person name="Mancabelli L."/>
            <person name="Taminiau B."/>
            <person name="Delcenserie V."/>
            <person name="Barrangou R."/>
            <person name="Margolles A."/>
            <person name="van Sinderen D."/>
            <person name="Ventura M."/>
        </authorList>
    </citation>
    <scope>NUCLEOTIDE SEQUENCE [LARGE SCALE GENOMIC DNA]</scope>
    <source>
        <strain evidence="2 3">LMG 11587</strain>
    </source>
</reference>
<feature type="transmembrane region" description="Helical" evidence="1">
    <location>
        <begin position="342"/>
        <end position="360"/>
    </location>
</feature>
<dbReference type="OrthoDB" id="3239093at2"/>
<keyword evidence="1" id="KW-1133">Transmembrane helix</keyword>
<organism evidence="2 3">
    <name type="scientific">Bifidobacterium [indicum] DSM 20214 = LMG 11587</name>
    <dbReference type="NCBI Taxonomy" id="1341694"/>
    <lineage>
        <taxon>Bacteria</taxon>
        <taxon>Bacillati</taxon>
        <taxon>Actinomycetota</taxon>
        <taxon>Actinomycetes</taxon>
        <taxon>Bifidobacteriales</taxon>
        <taxon>Bifidobacteriaceae</taxon>
        <taxon>Bifidobacterium</taxon>
    </lineage>
</organism>
<dbReference type="InterPro" id="IPR018674">
    <property type="entry name" value="DUF2142_membrane"/>
</dbReference>
<dbReference type="RefSeq" id="WP_148301947.1">
    <property type="nucleotide sequence ID" value="NZ_CP006018.1"/>
</dbReference>
<dbReference type="Proteomes" id="UP000028569">
    <property type="component" value="Chromosome"/>
</dbReference>
<protein>
    <submittedName>
        <fullName evidence="2">Putative membrane spanning protein</fullName>
    </submittedName>
</protein>